<proteinExistence type="predicted"/>
<dbReference type="GO" id="GO:0009295">
    <property type="term" value="C:nucleoid"/>
    <property type="evidence" value="ECO:0007669"/>
    <property type="project" value="InterPro"/>
</dbReference>
<dbReference type="AlphaFoldDB" id="A0A1I0TDN8"/>
<protein>
    <recommendedName>
        <fullName evidence="3">Nucleoid associated protein NdpA</fullName>
    </recommendedName>
</protein>
<keyword evidence="2" id="KW-1185">Reference proteome</keyword>
<reference evidence="2" key="1">
    <citation type="submission" date="2016-10" db="EMBL/GenBank/DDBJ databases">
        <authorList>
            <person name="Varghese N."/>
            <person name="Submissions S."/>
        </authorList>
    </citation>
    <scope>NUCLEOTIDE SEQUENCE [LARGE SCALE GENOMIC DNA]</scope>
    <source>
        <strain evidence="2">DSM 18130</strain>
    </source>
</reference>
<sequence>MLIPSKRKLKGRQERMENFGHGVTNDFAIFAPMISFFEASLKQISIHHTGNKLVEEYYKLSDAPLKIDDELLGNLLLQYFLKPFEKVNEVYRFYHPNDNLELNEVFHFVHEIFENNELFHEDSQQLAKHLYDVANHPKIKSGELYVAYFEKVQIEGEQLDVVGIFKSETKDTYLKVYPEQDGFNVSYEQEAININKLDKGCLIFNVEREEGYKVVVLDQSKSSNDSAVYWKDEFLKLKIRNDSYNQTNNVLGVYKNFVTQKLDDEYEISKADKIDLLNRSMKYFKEKETFDMEEFGNEVIGNAEGIESFKNYKKNYEEEYESPIADHFEIAESAVKKQARAYKSVLKLDKNFHIYIHGNKDMIEKGYDDDKSMNFYKVYFREEE</sequence>
<name>A0A1I0TDN8_9SPHI</name>
<accession>A0A1I0TDN8</accession>
<dbReference type="STRING" id="332999.SAMN04488511_108241"/>
<evidence type="ECO:0000313" key="1">
    <source>
        <dbReference type="EMBL" id="SFA49881.1"/>
    </source>
</evidence>
<dbReference type="EMBL" id="FOJM01000008">
    <property type="protein sequence ID" value="SFA49881.1"/>
    <property type="molecule type" value="Genomic_DNA"/>
</dbReference>
<organism evidence="1 2">
    <name type="scientific">Pedobacter suwonensis</name>
    <dbReference type="NCBI Taxonomy" id="332999"/>
    <lineage>
        <taxon>Bacteria</taxon>
        <taxon>Pseudomonadati</taxon>
        <taxon>Bacteroidota</taxon>
        <taxon>Sphingobacteriia</taxon>
        <taxon>Sphingobacteriales</taxon>
        <taxon>Sphingobacteriaceae</taxon>
        <taxon>Pedobacter</taxon>
    </lineage>
</organism>
<evidence type="ECO:0008006" key="3">
    <source>
        <dbReference type="Google" id="ProtNLM"/>
    </source>
</evidence>
<dbReference type="Proteomes" id="UP000198836">
    <property type="component" value="Unassembled WGS sequence"/>
</dbReference>
<gene>
    <name evidence="1" type="ORF">SAMN04488511_108241</name>
</gene>
<evidence type="ECO:0000313" key="2">
    <source>
        <dbReference type="Proteomes" id="UP000198836"/>
    </source>
</evidence>